<feature type="region of interest" description="Disordered" evidence="1">
    <location>
        <begin position="58"/>
        <end position="80"/>
    </location>
</feature>
<feature type="compositionally biased region" description="Acidic residues" evidence="1">
    <location>
        <begin position="69"/>
        <end position="80"/>
    </location>
</feature>
<comment type="caution">
    <text evidence="2">The sequence shown here is derived from an EMBL/GenBank/DDBJ whole genome shotgun (WGS) entry which is preliminary data.</text>
</comment>
<gene>
    <name evidence="2" type="ORF">BWQ96_05194</name>
</gene>
<dbReference type="EMBL" id="NBIV01000072">
    <property type="protein sequence ID" value="PXF45053.1"/>
    <property type="molecule type" value="Genomic_DNA"/>
</dbReference>
<keyword evidence="3" id="KW-1185">Reference proteome</keyword>
<organism evidence="2 3">
    <name type="scientific">Gracilariopsis chorda</name>
    <dbReference type="NCBI Taxonomy" id="448386"/>
    <lineage>
        <taxon>Eukaryota</taxon>
        <taxon>Rhodophyta</taxon>
        <taxon>Florideophyceae</taxon>
        <taxon>Rhodymeniophycidae</taxon>
        <taxon>Gracilariales</taxon>
        <taxon>Gracilariaceae</taxon>
        <taxon>Gracilariopsis</taxon>
    </lineage>
</organism>
<dbReference type="Proteomes" id="UP000247409">
    <property type="component" value="Unassembled WGS sequence"/>
</dbReference>
<evidence type="ECO:0000256" key="1">
    <source>
        <dbReference type="SAM" id="MobiDB-lite"/>
    </source>
</evidence>
<reference evidence="2 3" key="1">
    <citation type="journal article" date="2018" name="Mol. Biol. Evol.">
        <title>Analysis of the draft genome of the red seaweed Gracilariopsis chorda provides insights into genome size evolution in Rhodophyta.</title>
        <authorList>
            <person name="Lee J."/>
            <person name="Yang E.C."/>
            <person name="Graf L."/>
            <person name="Yang J.H."/>
            <person name="Qiu H."/>
            <person name="Zel Zion U."/>
            <person name="Chan C.X."/>
            <person name="Stephens T.G."/>
            <person name="Weber A.P.M."/>
            <person name="Boo G.H."/>
            <person name="Boo S.M."/>
            <person name="Kim K.M."/>
            <person name="Shin Y."/>
            <person name="Jung M."/>
            <person name="Lee S.J."/>
            <person name="Yim H.S."/>
            <person name="Lee J.H."/>
            <person name="Bhattacharya D."/>
            <person name="Yoon H.S."/>
        </authorList>
    </citation>
    <scope>NUCLEOTIDE SEQUENCE [LARGE SCALE GENOMIC DNA]</scope>
    <source>
        <strain evidence="2 3">SKKU-2015</strain>
        <tissue evidence="2">Whole body</tissue>
    </source>
</reference>
<sequence>MSSHARPPHTQSSGRACRQQQESYGCVACLFGRGDVDDEVEKNANGQLQCKLLDSEVAQSGDQKIDKGEDVDDAAGDLPR</sequence>
<proteinExistence type="predicted"/>
<dbReference type="AlphaFoldDB" id="A0A2V3ISG0"/>
<evidence type="ECO:0000313" key="3">
    <source>
        <dbReference type="Proteomes" id="UP000247409"/>
    </source>
</evidence>
<protein>
    <submittedName>
        <fullName evidence="2">Uncharacterized protein</fullName>
    </submittedName>
</protein>
<accession>A0A2V3ISG0</accession>
<name>A0A2V3ISG0_9FLOR</name>
<evidence type="ECO:0000313" key="2">
    <source>
        <dbReference type="EMBL" id="PXF45053.1"/>
    </source>
</evidence>